<protein>
    <recommendedName>
        <fullName evidence="2">non-specific serine/threonine protein kinase</fullName>
        <ecNumber evidence="2">2.7.11.1</ecNumber>
    </recommendedName>
</protein>
<evidence type="ECO:0000256" key="1">
    <source>
        <dbReference type="ARBA" id="ARBA00004479"/>
    </source>
</evidence>
<keyword evidence="7 15" id="KW-0547">Nucleotide-binding</keyword>
<dbReference type="Gene3D" id="3.30.200.20">
    <property type="entry name" value="Phosphorylase Kinase, domain 1"/>
    <property type="match status" value="1"/>
</dbReference>
<feature type="signal peptide" evidence="17">
    <location>
        <begin position="1"/>
        <end position="21"/>
    </location>
</feature>
<evidence type="ECO:0000256" key="10">
    <source>
        <dbReference type="ARBA" id="ARBA00022989"/>
    </source>
</evidence>
<dbReference type="EMBL" id="BAABME010002452">
    <property type="protein sequence ID" value="GAA0154690.1"/>
    <property type="molecule type" value="Genomic_DNA"/>
</dbReference>
<dbReference type="GO" id="GO:0030247">
    <property type="term" value="F:polysaccharide binding"/>
    <property type="evidence" value="ECO:0007669"/>
    <property type="project" value="InterPro"/>
</dbReference>
<keyword evidence="12" id="KW-0325">Glycoprotein</keyword>
<comment type="caution">
    <text evidence="19">The sequence shown here is derived from an EMBL/GenBank/DDBJ whole genome shotgun (WGS) entry which is preliminary data.</text>
</comment>
<keyword evidence="8" id="KW-0418">Kinase</keyword>
<evidence type="ECO:0000259" key="18">
    <source>
        <dbReference type="PROSITE" id="PS50011"/>
    </source>
</evidence>
<dbReference type="PROSITE" id="PS00107">
    <property type="entry name" value="PROTEIN_KINASE_ATP"/>
    <property type="match status" value="1"/>
</dbReference>
<dbReference type="Proteomes" id="UP001454036">
    <property type="component" value="Unassembled WGS sequence"/>
</dbReference>
<evidence type="ECO:0000256" key="6">
    <source>
        <dbReference type="ARBA" id="ARBA00022729"/>
    </source>
</evidence>
<evidence type="ECO:0000256" key="16">
    <source>
        <dbReference type="SAM" id="Phobius"/>
    </source>
</evidence>
<dbReference type="InterPro" id="IPR032872">
    <property type="entry name" value="WAK_assoc_C"/>
</dbReference>
<dbReference type="PANTHER" id="PTHR27009">
    <property type="entry name" value="RUST RESISTANCE KINASE LR10-RELATED"/>
    <property type="match status" value="1"/>
</dbReference>
<feature type="chain" id="PRO_5043360260" description="non-specific serine/threonine protein kinase" evidence="17">
    <location>
        <begin position="22"/>
        <end position="649"/>
    </location>
</feature>
<dbReference type="FunFam" id="3.30.200.20:FF:000178">
    <property type="entry name" value="serine/threonine-protein kinase PBS1-like"/>
    <property type="match status" value="1"/>
</dbReference>
<keyword evidence="3" id="KW-0723">Serine/threonine-protein kinase</keyword>
<dbReference type="Pfam" id="PF14380">
    <property type="entry name" value="WAK_assoc"/>
    <property type="match status" value="1"/>
</dbReference>
<dbReference type="InterPro" id="IPR017441">
    <property type="entry name" value="Protein_kinase_ATP_BS"/>
</dbReference>
<dbReference type="GO" id="GO:0005524">
    <property type="term" value="F:ATP binding"/>
    <property type="evidence" value="ECO:0007669"/>
    <property type="project" value="UniProtKB-UniRule"/>
</dbReference>
<organism evidence="19 20">
    <name type="scientific">Lithospermum erythrorhizon</name>
    <name type="common">Purple gromwell</name>
    <name type="synonym">Lithospermum officinale var. erythrorhizon</name>
    <dbReference type="NCBI Taxonomy" id="34254"/>
    <lineage>
        <taxon>Eukaryota</taxon>
        <taxon>Viridiplantae</taxon>
        <taxon>Streptophyta</taxon>
        <taxon>Embryophyta</taxon>
        <taxon>Tracheophyta</taxon>
        <taxon>Spermatophyta</taxon>
        <taxon>Magnoliopsida</taxon>
        <taxon>eudicotyledons</taxon>
        <taxon>Gunneridae</taxon>
        <taxon>Pentapetalae</taxon>
        <taxon>asterids</taxon>
        <taxon>lamiids</taxon>
        <taxon>Boraginales</taxon>
        <taxon>Boraginaceae</taxon>
        <taxon>Boraginoideae</taxon>
        <taxon>Lithospermeae</taxon>
        <taxon>Lithospermum</taxon>
    </lineage>
</organism>
<name>A0AAV3PSH7_LITER</name>
<evidence type="ECO:0000256" key="15">
    <source>
        <dbReference type="PROSITE-ProRule" id="PRU10141"/>
    </source>
</evidence>
<dbReference type="GO" id="GO:0004674">
    <property type="term" value="F:protein serine/threonine kinase activity"/>
    <property type="evidence" value="ECO:0007669"/>
    <property type="project" value="UniProtKB-KW"/>
</dbReference>
<feature type="domain" description="Protein kinase" evidence="18">
    <location>
        <begin position="329"/>
        <end position="618"/>
    </location>
</feature>
<dbReference type="Pfam" id="PF13947">
    <property type="entry name" value="GUB_WAK_bind"/>
    <property type="match status" value="1"/>
</dbReference>
<evidence type="ECO:0000256" key="3">
    <source>
        <dbReference type="ARBA" id="ARBA00022527"/>
    </source>
</evidence>
<accession>A0AAV3PSH7</accession>
<evidence type="ECO:0000256" key="5">
    <source>
        <dbReference type="ARBA" id="ARBA00022692"/>
    </source>
</evidence>
<dbReference type="InterPro" id="IPR000719">
    <property type="entry name" value="Prot_kinase_dom"/>
</dbReference>
<dbReference type="InterPro" id="IPR011009">
    <property type="entry name" value="Kinase-like_dom_sf"/>
</dbReference>
<evidence type="ECO:0000256" key="17">
    <source>
        <dbReference type="SAM" id="SignalP"/>
    </source>
</evidence>
<comment type="catalytic activity">
    <reaction evidence="13">
        <text>L-threonyl-[protein] + ATP = O-phospho-L-threonyl-[protein] + ADP + H(+)</text>
        <dbReference type="Rhea" id="RHEA:46608"/>
        <dbReference type="Rhea" id="RHEA-COMP:11060"/>
        <dbReference type="Rhea" id="RHEA-COMP:11605"/>
        <dbReference type="ChEBI" id="CHEBI:15378"/>
        <dbReference type="ChEBI" id="CHEBI:30013"/>
        <dbReference type="ChEBI" id="CHEBI:30616"/>
        <dbReference type="ChEBI" id="CHEBI:61977"/>
        <dbReference type="ChEBI" id="CHEBI:456216"/>
        <dbReference type="EC" id="2.7.11.1"/>
    </reaction>
</comment>
<keyword evidence="11 16" id="KW-0472">Membrane</keyword>
<sequence>MSKIFLQFASFAILFFIASKAQNDFTCIPSTCGNIEEIKFPFSLKTDPQYCGDPSYELECNKNQTIMIINSRSYLVQSISYSNLTIRLVDPVLATPNNTCITLPDHYTGYDEIGTTIFDDFIPFNNDVTFVNCDAPLNSSSFFESPFCGTSSNSSQGVYSYVAIGEDFRVSELGESCSTVMVASGSSYGPLNDATSLDGIKNGLAYGFELSWYRFFCASCKDQNGFCSIDGNEVTCQINCLYGVPLSEQGIDCRIERIGDVVTPYMRIGIGSLIGLRFACGITLLVVLIVYKYRKKHLAMDERIEDFLQNQNMLGPINYSSSEIKRMTNNLRDKLGQGAYGTVYKGKLQSGQYVAVKITSKFVGSEEEFVNEVATIGRIHHVNVVQLVGFCIEGPEHALVYEFMVHGSLEKYISKAEEGDEKETSLSYKKINEISLGVARGIDYLHRGCDMQILHFDIKPHNILLDENFNPKISDFGLAKLYPSDQSFVSLTGVRGTMGYMAPELFYKNIGGISYKADVYSFGMLLIEIAARRKTINPIEEHLTQAFFRSWIFDQLSQGKEIEIVDGEEGEKEMVKKMIMVALWCIQMSPGNRPAMNKVVEMLEGDVEGLKMPPRPFLAPRGIAEDHGAAIAKPALVTGLTTSDNLKSI</sequence>
<keyword evidence="4" id="KW-0808">Transferase</keyword>
<evidence type="ECO:0000256" key="9">
    <source>
        <dbReference type="ARBA" id="ARBA00022840"/>
    </source>
</evidence>
<gene>
    <name evidence="19" type="ORF">LIER_12600</name>
</gene>
<dbReference type="InterPro" id="IPR045874">
    <property type="entry name" value="LRK10/LRL21-25-like"/>
</dbReference>
<evidence type="ECO:0000256" key="7">
    <source>
        <dbReference type="ARBA" id="ARBA00022741"/>
    </source>
</evidence>
<reference evidence="19 20" key="1">
    <citation type="submission" date="2024-01" db="EMBL/GenBank/DDBJ databases">
        <title>The complete chloroplast genome sequence of Lithospermum erythrorhizon: insights into the phylogenetic relationship among Boraginaceae species and the maternal lineages of purple gromwells.</title>
        <authorList>
            <person name="Okada T."/>
            <person name="Watanabe K."/>
        </authorList>
    </citation>
    <scope>NUCLEOTIDE SEQUENCE [LARGE SCALE GENOMIC DNA]</scope>
</reference>
<evidence type="ECO:0000256" key="4">
    <source>
        <dbReference type="ARBA" id="ARBA00022679"/>
    </source>
</evidence>
<dbReference type="InterPro" id="IPR008271">
    <property type="entry name" value="Ser/Thr_kinase_AS"/>
</dbReference>
<evidence type="ECO:0000256" key="13">
    <source>
        <dbReference type="ARBA" id="ARBA00047899"/>
    </source>
</evidence>
<dbReference type="SMART" id="SM00220">
    <property type="entry name" value="S_TKc"/>
    <property type="match status" value="1"/>
</dbReference>
<dbReference type="GO" id="GO:0016020">
    <property type="term" value="C:membrane"/>
    <property type="evidence" value="ECO:0007669"/>
    <property type="project" value="UniProtKB-SubCell"/>
</dbReference>
<evidence type="ECO:0000256" key="12">
    <source>
        <dbReference type="ARBA" id="ARBA00023180"/>
    </source>
</evidence>
<evidence type="ECO:0000256" key="8">
    <source>
        <dbReference type="ARBA" id="ARBA00022777"/>
    </source>
</evidence>
<proteinExistence type="predicted"/>
<dbReference type="Pfam" id="PF00069">
    <property type="entry name" value="Pkinase"/>
    <property type="match status" value="1"/>
</dbReference>
<feature type="transmembrane region" description="Helical" evidence="16">
    <location>
        <begin position="268"/>
        <end position="291"/>
    </location>
</feature>
<feature type="binding site" evidence="15">
    <location>
        <position position="357"/>
    </location>
    <ligand>
        <name>ATP</name>
        <dbReference type="ChEBI" id="CHEBI:30616"/>
    </ligand>
</feature>
<keyword evidence="6 17" id="KW-0732">Signal</keyword>
<keyword evidence="10 16" id="KW-1133">Transmembrane helix</keyword>
<dbReference type="PROSITE" id="PS50011">
    <property type="entry name" value="PROTEIN_KINASE_DOM"/>
    <property type="match status" value="1"/>
</dbReference>
<keyword evidence="20" id="KW-1185">Reference proteome</keyword>
<dbReference type="PROSITE" id="PS00108">
    <property type="entry name" value="PROTEIN_KINASE_ST"/>
    <property type="match status" value="1"/>
</dbReference>
<evidence type="ECO:0000256" key="11">
    <source>
        <dbReference type="ARBA" id="ARBA00023136"/>
    </source>
</evidence>
<keyword evidence="5 16" id="KW-0812">Transmembrane</keyword>
<dbReference type="SUPFAM" id="SSF56112">
    <property type="entry name" value="Protein kinase-like (PK-like)"/>
    <property type="match status" value="1"/>
</dbReference>
<evidence type="ECO:0000313" key="20">
    <source>
        <dbReference type="Proteomes" id="UP001454036"/>
    </source>
</evidence>
<evidence type="ECO:0000313" key="19">
    <source>
        <dbReference type="EMBL" id="GAA0154690.1"/>
    </source>
</evidence>
<dbReference type="FunFam" id="1.10.510.10:FF:000590">
    <property type="entry name" value="PR5-like receptor kinase"/>
    <property type="match status" value="1"/>
</dbReference>
<evidence type="ECO:0000256" key="14">
    <source>
        <dbReference type="ARBA" id="ARBA00048679"/>
    </source>
</evidence>
<dbReference type="AlphaFoldDB" id="A0AAV3PSH7"/>
<dbReference type="Gene3D" id="1.10.510.10">
    <property type="entry name" value="Transferase(Phosphotransferase) domain 1"/>
    <property type="match status" value="1"/>
</dbReference>
<evidence type="ECO:0000256" key="2">
    <source>
        <dbReference type="ARBA" id="ARBA00012513"/>
    </source>
</evidence>
<dbReference type="EC" id="2.7.11.1" evidence="2"/>
<comment type="catalytic activity">
    <reaction evidence="14">
        <text>L-seryl-[protein] + ATP = O-phospho-L-seryl-[protein] + ADP + H(+)</text>
        <dbReference type="Rhea" id="RHEA:17989"/>
        <dbReference type="Rhea" id="RHEA-COMP:9863"/>
        <dbReference type="Rhea" id="RHEA-COMP:11604"/>
        <dbReference type="ChEBI" id="CHEBI:15378"/>
        <dbReference type="ChEBI" id="CHEBI:29999"/>
        <dbReference type="ChEBI" id="CHEBI:30616"/>
        <dbReference type="ChEBI" id="CHEBI:83421"/>
        <dbReference type="ChEBI" id="CHEBI:456216"/>
        <dbReference type="EC" id="2.7.11.1"/>
    </reaction>
</comment>
<dbReference type="InterPro" id="IPR025287">
    <property type="entry name" value="WAK_GUB"/>
</dbReference>
<keyword evidence="9 15" id="KW-0067">ATP-binding</keyword>
<comment type="subcellular location">
    <subcellularLocation>
        <location evidence="1">Membrane</location>
        <topology evidence="1">Single-pass type I membrane protein</topology>
    </subcellularLocation>
</comment>